<comment type="caution">
    <text evidence="2">The sequence shown here is derived from an EMBL/GenBank/DDBJ whole genome shotgun (WGS) entry which is preliminary data.</text>
</comment>
<organism evidence="2 3">
    <name type="scientific">Pleurodeles waltl</name>
    <name type="common">Iberian ribbed newt</name>
    <dbReference type="NCBI Taxonomy" id="8319"/>
    <lineage>
        <taxon>Eukaryota</taxon>
        <taxon>Metazoa</taxon>
        <taxon>Chordata</taxon>
        <taxon>Craniata</taxon>
        <taxon>Vertebrata</taxon>
        <taxon>Euteleostomi</taxon>
        <taxon>Amphibia</taxon>
        <taxon>Batrachia</taxon>
        <taxon>Caudata</taxon>
        <taxon>Salamandroidea</taxon>
        <taxon>Salamandridae</taxon>
        <taxon>Pleurodelinae</taxon>
        <taxon>Pleurodeles</taxon>
    </lineage>
</organism>
<feature type="region of interest" description="Disordered" evidence="1">
    <location>
        <begin position="215"/>
        <end position="239"/>
    </location>
</feature>
<accession>A0AAV7TIM0</accession>
<name>A0AAV7TIM0_PLEWA</name>
<feature type="region of interest" description="Disordered" evidence="1">
    <location>
        <begin position="13"/>
        <end position="32"/>
    </location>
</feature>
<protein>
    <submittedName>
        <fullName evidence="2">Uncharacterized protein</fullName>
    </submittedName>
</protein>
<proteinExistence type="predicted"/>
<sequence>MVMCMRANKSLGARQDGGQRCPARGGTGLSAEHPESRHWALWLLKLPLDRGSLPQQHVAQAPQQGLRSPHRADSYRLDGRLGVVETLGVTGDHRCRTRCAARPVRRALSPRRPRASDVTKWPSRLASGTRKAGPLRAGCPAAEKEHRSGSGGRLQPRQDPRGQEANLVFPRCGEREAASPVRRALSPCWARTSAGAEQSPALPRIIGPGGVEEAVPLRAGHPATGEALRASNRGSFEPR</sequence>
<dbReference type="EMBL" id="JANPWB010000006">
    <property type="protein sequence ID" value="KAJ1176266.1"/>
    <property type="molecule type" value="Genomic_DNA"/>
</dbReference>
<feature type="region of interest" description="Disordered" evidence="1">
    <location>
        <begin position="106"/>
        <end position="163"/>
    </location>
</feature>
<dbReference type="AlphaFoldDB" id="A0AAV7TIM0"/>
<keyword evidence="3" id="KW-1185">Reference proteome</keyword>
<evidence type="ECO:0000313" key="2">
    <source>
        <dbReference type="EMBL" id="KAJ1176266.1"/>
    </source>
</evidence>
<dbReference type="Proteomes" id="UP001066276">
    <property type="component" value="Chromosome 3_2"/>
</dbReference>
<evidence type="ECO:0000313" key="3">
    <source>
        <dbReference type="Proteomes" id="UP001066276"/>
    </source>
</evidence>
<reference evidence="2" key="1">
    <citation type="journal article" date="2022" name="bioRxiv">
        <title>Sequencing and chromosome-scale assembly of the giantPleurodeles waltlgenome.</title>
        <authorList>
            <person name="Brown T."/>
            <person name="Elewa A."/>
            <person name="Iarovenko S."/>
            <person name="Subramanian E."/>
            <person name="Araus A.J."/>
            <person name="Petzold A."/>
            <person name="Susuki M."/>
            <person name="Suzuki K.-i.T."/>
            <person name="Hayashi T."/>
            <person name="Toyoda A."/>
            <person name="Oliveira C."/>
            <person name="Osipova E."/>
            <person name="Leigh N.D."/>
            <person name="Simon A."/>
            <person name="Yun M.H."/>
        </authorList>
    </citation>
    <scope>NUCLEOTIDE SEQUENCE</scope>
    <source>
        <strain evidence="2">20211129_DDA</strain>
        <tissue evidence="2">Liver</tissue>
    </source>
</reference>
<evidence type="ECO:0000256" key="1">
    <source>
        <dbReference type="SAM" id="MobiDB-lite"/>
    </source>
</evidence>
<gene>
    <name evidence="2" type="ORF">NDU88_001548</name>
</gene>